<dbReference type="PANTHER" id="PTHR38743:SF2">
    <property type="entry name" value="DUF2185 DOMAIN-CONTAINING PROTEIN"/>
    <property type="match status" value="1"/>
</dbReference>
<evidence type="ECO:0000313" key="4">
    <source>
        <dbReference type="Proteomes" id="UP001168883"/>
    </source>
</evidence>
<organism evidence="3 4">
    <name type="scientific">Paenibacillus ehimensis</name>
    <dbReference type="NCBI Taxonomy" id="79264"/>
    <lineage>
        <taxon>Bacteria</taxon>
        <taxon>Bacillati</taxon>
        <taxon>Bacillota</taxon>
        <taxon>Bacilli</taxon>
        <taxon>Bacillales</taxon>
        <taxon>Paenibacillaceae</taxon>
        <taxon>Paenibacillus</taxon>
    </lineage>
</organism>
<comment type="caution">
    <text evidence="3">The sequence shown here is derived from an EMBL/GenBank/DDBJ whole genome shotgun (WGS) entry which is preliminary data.</text>
</comment>
<accession>A0ABT8VGA1</accession>
<dbReference type="InterPro" id="IPR018689">
    <property type="entry name" value="Imm33_dom"/>
</dbReference>
<dbReference type="Proteomes" id="UP001168883">
    <property type="component" value="Unassembled WGS sequence"/>
</dbReference>
<name>A0ABT8VGA1_9BACL</name>
<protein>
    <submittedName>
        <fullName evidence="3">DUF2185 domain-containing protein</fullName>
    </submittedName>
</protein>
<dbReference type="Pfam" id="PF10077">
    <property type="entry name" value="DUF2314"/>
    <property type="match status" value="1"/>
</dbReference>
<dbReference type="EMBL" id="JAUMKJ010000034">
    <property type="protein sequence ID" value="MDO3680007.1"/>
    <property type="molecule type" value="Genomic_DNA"/>
</dbReference>
<dbReference type="PANTHER" id="PTHR38743">
    <property type="entry name" value="SIMILAR TO GLYOXYLASE I FAMILY PROTEIN"/>
    <property type="match status" value="1"/>
</dbReference>
<evidence type="ECO:0000259" key="2">
    <source>
        <dbReference type="Pfam" id="PF10077"/>
    </source>
</evidence>
<evidence type="ECO:0000259" key="1">
    <source>
        <dbReference type="Pfam" id="PF09951"/>
    </source>
</evidence>
<dbReference type="InterPro" id="IPR018756">
    <property type="entry name" value="DUF2314"/>
</dbReference>
<feature type="domain" description="Immunity protein Imm33" evidence="1">
    <location>
        <begin position="115"/>
        <end position="199"/>
    </location>
</feature>
<proteinExistence type="predicted"/>
<reference evidence="3" key="1">
    <citation type="submission" date="2023-07" db="EMBL/GenBank/DDBJ databases">
        <authorList>
            <person name="Aktuganov G."/>
            <person name="Boyko T."/>
            <person name="Delegan Y."/>
            <person name="Galimzianova N."/>
            <person name="Gilvanova E."/>
            <person name="Korobov V."/>
            <person name="Kuzmina L."/>
            <person name="Melentiev A."/>
            <person name="Milman P."/>
            <person name="Ryabova A."/>
            <person name="Stupak E."/>
            <person name="Yasakov T."/>
            <person name="Zharikova N."/>
            <person name="Zhurenko E."/>
        </authorList>
    </citation>
    <scope>NUCLEOTIDE SEQUENCE</scope>
    <source>
        <strain evidence="3">IB-739</strain>
    </source>
</reference>
<keyword evidence="4" id="KW-1185">Reference proteome</keyword>
<dbReference type="Pfam" id="PF09951">
    <property type="entry name" value="Imm33"/>
    <property type="match status" value="1"/>
</dbReference>
<evidence type="ECO:0000313" key="3">
    <source>
        <dbReference type="EMBL" id="MDO3680007.1"/>
    </source>
</evidence>
<feature type="domain" description="DUF2314" evidence="2">
    <location>
        <begin position="34"/>
        <end position="95"/>
    </location>
</feature>
<sequence length="212" mass="24711">MAWTLDSAVERHKEAPYTFYIPSDEVLDRLQAGDLVKLIFMAEETLDNGCEAERMWVKIVERNASDFRGELVNHPVYLDSLQYGDMIRFNAVHICSTQLEDPHAKEMDDYYNYKVIVSNDVLEREQFNFMMKDEPNNEHDTGWTFFSGYEDDDYNADSTNFQVVSLGVVLNMDDSIIPYLDAEPPSAYERDVESGKFVFVEDYDWDAYYSES</sequence>
<gene>
    <name evidence="3" type="ORF">Q3C12_23640</name>
</gene>
<dbReference type="RefSeq" id="WP_302880249.1">
    <property type="nucleotide sequence ID" value="NZ_JAUMKJ010000034.1"/>
</dbReference>